<dbReference type="AlphaFoldDB" id="A0AAU9J2Q0"/>
<comment type="caution">
    <text evidence="1">The sequence shown here is derived from an EMBL/GenBank/DDBJ whole genome shotgun (WGS) entry which is preliminary data.</text>
</comment>
<protein>
    <submittedName>
        <fullName evidence="1">Uncharacterized protein</fullName>
    </submittedName>
</protein>
<evidence type="ECO:0000313" key="1">
    <source>
        <dbReference type="EMBL" id="CAG9320496.1"/>
    </source>
</evidence>
<gene>
    <name evidence="1" type="ORF">BSTOLATCC_MIC26411</name>
</gene>
<evidence type="ECO:0000313" key="2">
    <source>
        <dbReference type="Proteomes" id="UP001162131"/>
    </source>
</evidence>
<dbReference type="EMBL" id="CAJZBQ010000025">
    <property type="protein sequence ID" value="CAG9320496.1"/>
    <property type="molecule type" value="Genomic_DNA"/>
</dbReference>
<name>A0AAU9J2Q0_9CILI</name>
<proteinExistence type="predicted"/>
<sequence length="75" mass="9880">MYSWLKRLRNLHRWHHLRVLHFRKRRSIFNFSKHLLSQMHNWLKRLRNLHRWHYLRVLHFRKRCSIFNFTKYLLT</sequence>
<accession>A0AAU9J2Q0</accession>
<keyword evidence="2" id="KW-1185">Reference proteome</keyword>
<dbReference type="Proteomes" id="UP001162131">
    <property type="component" value="Unassembled WGS sequence"/>
</dbReference>
<reference evidence="1" key="1">
    <citation type="submission" date="2021-09" db="EMBL/GenBank/DDBJ databases">
        <authorList>
            <consortium name="AG Swart"/>
            <person name="Singh M."/>
            <person name="Singh A."/>
            <person name="Seah K."/>
            <person name="Emmerich C."/>
        </authorList>
    </citation>
    <scope>NUCLEOTIDE SEQUENCE</scope>
    <source>
        <strain evidence="1">ATCC30299</strain>
    </source>
</reference>
<organism evidence="1 2">
    <name type="scientific">Blepharisma stoltei</name>
    <dbReference type="NCBI Taxonomy" id="1481888"/>
    <lineage>
        <taxon>Eukaryota</taxon>
        <taxon>Sar</taxon>
        <taxon>Alveolata</taxon>
        <taxon>Ciliophora</taxon>
        <taxon>Postciliodesmatophora</taxon>
        <taxon>Heterotrichea</taxon>
        <taxon>Heterotrichida</taxon>
        <taxon>Blepharismidae</taxon>
        <taxon>Blepharisma</taxon>
    </lineage>
</organism>